<accession>A0ABT6JHU7</accession>
<keyword evidence="3" id="KW-1185">Reference proteome</keyword>
<dbReference type="RefSeq" id="WP_280600824.1">
    <property type="nucleotide sequence ID" value="NZ_JARXRN010000021.1"/>
</dbReference>
<dbReference type="EMBL" id="JARXRN010000021">
    <property type="protein sequence ID" value="MDH5830245.1"/>
    <property type="molecule type" value="Genomic_DNA"/>
</dbReference>
<reference evidence="2 3" key="1">
    <citation type="submission" date="2023-04" db="EMBL/GenBank/DDBJ databases">
        <title>Luteimonas sp. M1R5S18.</title>
        <authorList>
            <person name="Sun J.-Q."/>
        </authorList>
    </citation>
    <scope>NUCLEOTIDE SEQUENCE [LARGE SCALE GENOMIC DNA]</scope>
    <source>
        <strain evidence="2 3">M1R5S18</strain>
    </source>
</reference>
<gene>
    <name evidence="2" type="ORF">QFW80_06895</name>
</gene>
<organism evidence="2 3">
    <name type="scientific">Luteimonas rhizosphaericola</name>
    <dbReference type="NCBI Taxonomy" id="3042024"/>
    <lineage>
        <taxon>Bacteria</taxon>
        <taxon>Pseudomonadati</taxon>
        <taxon>Pseudomonadota</taxon>
        <taxon>Gammaproteobacteria</taxon>
        <taxon>Lysobacterales</taxon>
        <taxon>Lysobacteraceae</taxon>
        <taxon>Luteimonas</taxon>
    </lineage>
</organism>
<feature type="chain" id="PRO_5046155198" description="Dicarboxylate transport" evidence="1">
    <location>
        <begin position="21"/>
        <end position="671"/>
    </location>
</feature>
<evidence type="ECO:0000313" key="2">
    <source>
        <dbReference type="EMBL" id="MDH5830245.1"/>
    </source>
</evidence>
<dbReference type="PROSITE" id="PS51257">
    <property type="entry name" value="PROKAR_LIPOPROTEIN"/>
    <property type="match status" value="1"/>
</dbReference>
<proteinExistence type="predicted"/>
<comment type="caution">
    <text evidence="2">The sequence shown here is derived from an EMBL/GenBank/DDBJ whole genome shotgun (WGS) entry which is preliminary data.</text>
</comment>
<evidence type="ECO:0008006" key="4">
    <source>
        <dbReference type="Google" id="ProtNLM"/>
    </source>
</evidence>
<sequence length="671" mass="70020">MPARILTLLLLALCACTAQARTATARIDTVRAAGAELHGVTVRLSWPAGAAQGELRVEAARIEADALGYRFRDVGWTCPLASTGPTDWTCDGVLNAAGAGRMRLAVDLSSARTDARLTRGDARIALARTAAAPDATRLDLARVPLAWAQALLARGWSAGRLGAGTADGRVTLHTATGKPLRVEGELAIRAMALESADASVAVGDLDGRIAFDARIPDAGAMRVDVDAELHDGEILFGNTYLALDGKPLQFALDARQAPGGGWAIPRLQWRDGATLAADGSAALGADGAVRELALEARSTALEALPARYLSGWLGLAGLGELALSGAATVRVDLAQGALRRLDATLDGVDLTDAADRFRIDGLAGDLRVATGASVDSELRWRSGALYGLDFGAIRLPMRSAEGGLRLREPAALAMLGGQVRLLAFALQPPAADTGVRLAFGLELDALELGQLTSALGWPALGGTLSGRIPSARYADERLDFDGGLAVQVFGGRVDVGALSMERPFGVAPTLSADLALHDLDLLGITGAFDFGSITGRLHGRIDGLRLVDWTATAFDAELHTEPARGVRQRISQRAVQDISSVGDASLVSSLQGRLIALFDDFGYRRIGIGCRLANEVCRMSGLHSAGDGFTIVEGAGVPKLQVVGFNRNVDWPTLVERLAAVATGDVAPVVD</sequence>
<name>A0ABT6JHU7_9GAMM</name>
<keyword evidence="1" id="KW-0732">Signal</keyword>
<evidence type="ECO:0000313" key="3">
    <source>
        <dbReference type="Proteomes" id="UP001156831"/>
    </source>
</evidence>
<protein>
    <recommendedName>
        <fullName evidence="4">Dicarboxylate transport</fullName>
    </recommendedName>
</protein>
<feature type="signal peptide" evidence="1">
    <location>
        <begin position="1"/>
        <end position="20"/>
    </location>
</feature>
<dbReference type="Proteomes" id="UP001156831">
    <property type="component" value="Unassembled WGS sequence"/>
</dbReference>
<evidence type="ECO:0000256" key="1">
    <source>
        <dbReference type="SAM" id="SignalP"/>
    </source>
</evidence>